<gene>
    <name evidence="3" type="ORF">ACFSL4_32350</name>
</gene>
<comment type="caution">
    <text evidence="3">The sequence shown here is derived from an EMBL/GenBank/DDBJ whole genome shotgun (WGS) entry which is preliminary data.</text>
</comment>
<organism evidence="3 4">
    <name type="scientific">Streptomyces caeni</name>
    <dbReference type="NCBI Taxonomy" id="2307231"/>
    <lineage>
        <taxon>Bacteria</taxon>
        <taxon>Bacillati</taxon>
        <taxon>Actinomycetota</taxon>
        <taxon>Actinomycetes</taxon>
        <taxon>Kitasatosporales</taxon>
        <taxon>Streptomycetaceae</taxon>
        <taxon>Streptomyces</taxon>
    </lineage>
</organism>
<evidence type="ECO:0000256" key="2">
    <source>
        <dbReference type="SAM" id="Phobius"/>
    </source>
</evidence>
<protein>
    <submittedName>
        <fullName evidence="3">Uncharacterized protein</fullName>
    </submittedName>
</protein>
<evidence type="ECO:0000256" key="1">
    <source>
        <dbReference type="SAM" id="MobiDB-lite"/>
    </source>
</evidence>
<sequence>MNVLDIVAALAGYGLLAIAGLFIGIVSLTGLLLGGMTALGHLLRRRIGDDHVPDETGADGEPVGLASFHWDTEPD</sequence>
<feature type="region of interest" description="Disordered" evidence="1">
    <location>
        <begin position="51"/>
        <end position="75"/>
    </location>
</feature>
<keyword evidence="2" id="KW-0812">Transmembrane</keyword>
<dbReference type="EMBL" id="JBHUDX010000102">
    <property type="protein sequence ID" value="MFD1662734.1"/>
    <property type="molecule type" value="Genomic_DNA"/>
</dbReference>
<dbReference type="Proteomes" id="UP001597261">
    <property type="component" value="Unassembled WGS sequence"/>
</dbReference>
<reference evidence="4" key="1">
    <citation type="journal article" date="2019" name="Int. J. Syst. Evol. Microbiol.">
        <title>The Global Catalogue of Microorganisms (GCM) 10K type strain sequencing project: providing services to taxonomists for standard genome sequencing and annotation.</title>
        <authorList>
            <consortium name="The Broad Institute Genomics Platform"/>
            <consortium name="The Broad Institute Genome Sequencing Center for Infectious Disease"/>
            <person name="Wu L."/>
            <person name="Ma J."/>
        </authorList>
    </citation>
    <scope>NUCLEOTIDE SEQUENCE [LARGE SCALE GENOMIC DNA]</scope>
    <source>
        <strain evidence="4">CGMCC 1.12470</strain>
    </source>
</reference>
<accession>A0ABW4IZD2</accession>
<evidence type="ECO:0000313" key="3">
    <source>
        <dbReference type="EMBL" id="MFD1662734.1"/>
    </source>
</evidence>
<keyword evidence="4" id="KW-1185">Reference proteome</keyword>
<keyword evidence="2" id="KW-0472">Membrane</keyword>
<feature type="transmembrane region" description="Helical" evidence="2">
    <location>
        <begin position="6"/>
        <end position="39"/>
    </location>
</feature>
<evidence type="ECO:0000313" key="4">
    <source>
        <dbReference type="Proteomes" id="UP001597261"/>
    </source>
</evidence>
<proteinExistence type="predicted"/>
<name>A0ABW4IZD2_9ACTN</name>
<keyword evidence="2" id="KW-1133">Transmembrane helix</keyword>
<dbReference type="RefSeq" id="WP_381090927.1">
    <property type="nucleotide sequence ID" value="NZ_JBHUDX010000102.1"/>
</dbReference>